<feature type="region of interest" description="Disordered" evidence="1">
    <location>
        <begin position="131"/>
        <end position="181"/>
    </location>
</feature>
<dbReference type="EMBL" id="JAYJJT010000069">
    <property type="protein sequence ID" value="MEB3052514.1"/>
    <property type="molecule type" value="Genomic_DNA"/>
</dbReference>
<organism evidence="2 3">
    <name type="scientific">[Mycobacterium] zoologicum</name>
    <dbReference type="NCBI Taxonomy" id="2872311"/>
    <lineage>
        <taxon>Bacteria</taxon>
        <taxon>Bacillati</taxon>
        <taxon>Actinomycetota</taxon>
        <taxon>Actinomycetes</taxon>
        <taxon>Mycobacteriales</taxon>
        <taxon>Mycobacteriaceae</taxon>
        <taxon>Mycolicibacter</taxon>
    </lineage>
</organism>
<comment type="caution">
    <text evidence="2">The sequence shown here is derived from an EMBL/GenBank/DDBJ whole genome shotgun (WGS) entry which is preliminary data.</text>
</comment>
<proteinExistence type="predicted"/>
<name>A0ABU5YU76_9MYCO</name>
<evidence type="ECO:0000313" key="3">
    <source>
        <dbReference type="Proteomes" id="UP001299046"/>
    </source>
</evidence>
<keyword evidence="3" id="KW-1185">Reference proteome</keyword>
<reference evidence="2 3" key="1">
    <citation type="submission" date="2023-12" db="EMBL/GenBank/DDBJ databases">
        <title>Description of new species of Mycobacterium terrae complex isolated from sewage at the Sao Paulo Zoological Park Foundation in Brazil.</title>
        <authorList>
            <person name="Romagnoli C.L."/>
            <person name="Conceicao E.C."/>
            <person name="Machado E."/>
            <person name="Barreto L.B.P.F."/>
            <person name="Sharma A."/>
            <person name="Silva N.M."/>
            <person name="Marques L.E."/>
            <person name="Juliana M.A."/>
            <person name="Lourenco M.C.S."/>
            <person name="Digiampietri L.A."/>
            <person name="Suffys P.N."/>
            <person name="Viana-Niero C."/>
        </authorList>
    </citation>
    <scope>NUCLEOTIDE SEQUENCE [LARGE SCALE GENOMIC DNA]</scope>
    <source>
        <strain evidence="2 3">MYC123</strain>
    </source>
</reference>
<accession>A0ABU5YU76</accession>
<dbReference type="Proteomes" id="UP001299046">
    <property type="component" value="Unassembled WGS sequence"/>
</dbReference>
<evidence type="ECO:0000313" key="2">
    <source>
        <dbReference type="EMBL" id="MEB3052514.1"/>
    </source>
</evidence>
<sequence length="181" mass="18646">MAGHVVVGRLGEYFGKPALGAGPVAIKPGRVDAQFGRDVLAGDRVDREHETGEQCPIDWIETIQQDLGCRGGGEPASTSGGAVGVHGFDRGGDGGAQGAFTRTGKGHEVFHRLIGEVRPTGVVGPIGGCGTARQPSVRDGDRADLFQAGNHGRERSVASNPLSGKRRHGWSGPFDTADGAG</sequence>
<gene>
    <name evidence="2" type="ORF">KV112_22800</name>
</gene>
<evidence type="ECO:0000256" key="1">
    <source>
        <dbReference type="SAM" id="MobiDB-lite"/>
    </source>
</evidence>
<protein>
    <submittedName>
        <fullName evidence="2">Uncharacterized protein</fullName>
    </submittedName>
</protein>